<dbReference type="Proteomes" id="UP000199568">
    <property type="component" value="Unassembled WGS sequence"/>
</dbReference>
<dbReference type="RefSeq" id="WP_090445454.1">
    <property type="nucleotide sequence ID" value="NZ_FOHU01000015.1"/>
</dbReference>
<dbReference type="InterPro" id="IPR021321">
    <property type="entry name" value="DUF2922"/>
</dbReference>
<proteinExistence type="predicted"/>
<reference evidence="1 2" key="1">
    <citation type="submission" date="2016-10" db="EMBL/GenBank/DDBJ databases">
        <authorList>
            <person name="de Groot N.N."/>
        </authorList>
    </citation>
    <scope>NUCLEOTIDE SEQUENCE [LARGE SCALE GENOMIC DNA]</scope>
    <source>
        <strain evidence="1 2">DSM 18979</strain>
    </source>
</reference>
<evidence type="ECO:0000313" key="2">
    <source>
        <dbReference type="Proteomes" id="UP000199568"/>
    </source>
</evidence>
<dbReference type="AlphaFoldDB" id="A0A1I0FK08"/>
<evidence type="ECO:0008006" key="3">
    <source>
        <dbReference type="Google" id="ProtNLM"/>
    </source>
</evidence>
<organism evidence="1 2">
    <name type="scientific">Natronincola peptidivorans</name>
    <dbReference type="NCBI Taxonomy" id="426128"/>
    <lineage>
        <taxon>Bacteria</taxon>
        <taxon>Bacillati</taxon>
        <taxon>Bacillota</taxon>
        <taxon>Clostridia</taxon>
        <taxon>Peptostreptococcales</taxon>
        <taxon>Natronincolaceae</taxon>
        <taxon>Natronincola</taxon>
    </lineage>
</organism>
<sequence>MNRRLRLLFKTTEGRTVALNIADPKDNLEVSEVQQAMQIILDENAVQTSYGELDEIHSAYIIETTTDTLIEAV</sequence>
<gene>
    <name evidence="1" type="ORF">SAMN05660297_02831</name>
</gene>
<evidence type="ECO:0000313" key="1">
    <source>
        <dbReference type="EMBL" id="SET58536.1"/>
    </source>
</evidence>
<dbReference type="STRING" id="426128.SAMN05660297_02831"/>
<dbReference type="Pfam" id="PF11148">
    <property type="entry name" value="DUF2922"/>
    <property type="match status" value="1"/>
</dbReference>
<dbReference type="OrthoDB" id="9795264at2"/>
<name>A0A1I0FK08_9FIRM</name>
<protein>
    <recommendedName>
        <fullName evidence="3">DUF2922 domain-containing protein</fullName>
    </recommendedName>
</protein>
<accession>A0A1I0FK08</accession>
<dbReference type="EMBL" id="FOHU01000015">
    <property type="protein sequence ID" value="SET58536.1"/>
    <property type="molecule type" value="Genomic_DNA"/>
</dbReference>
<keyword evidence="2" id="KW-1185">Reference proteome</keyword>